<dbReference type="KEGG" id="aaxa:NCTC10138_00143"/>
<dbReference type="EMBL" id="LR215048">
    <property type="protein sequence ID" value="VEU79765.1"/>
    <property type="molecule type" value="Genomic_DNA"/>
</dbReference>
<evidence type="ECO:0000313" key="3">
    <source>
        <dbReference type="Proteomes" id="UP000289841"/>
    </source>
</evidence>
<dbReference type="InterPro" id="IPR013783">
    <property type="entry name" value="Ig-like_fold"/>
</dbReference>
<feature type="domain" description="Pesticidal crystal protein Cry22Aa Ig-like" evidence="1">
    <location>
        <begin position="61"/>
        <end position="115"/>
    </location>
</feature>
<sequence length="441" mass="49544">MKKILLGLIVFILGIGLAACDKEVEPIVEDKIAPIIRIQSDYLIIYLEKNQDVNIDELLIQGVTAIDNIDGDITGNIQIDKSELDLTKTGTYTVKFYVFDKARNQSTILTKQVIVRDTYEVITPFPIWSNPIENEAAKPADQKVFGGAWYYKVTSAEDYWVGIEGTVILPELKIRRYEGAFDSSLNIDPNFRNLDNPSIYMGGHAATESDVGLSFKPAQVLVNGNERVTNGSFAFRPFWRYITTVEKDEGTYDLAKGRRYSVSATGSSKTNMIANWYFGDTQYYYLPGDKLRIIIYSPSVNYLQLQIEVIEKSKLESSIKIRKDNNWKDPESFVSPVFRSGGHGGTIKATYKRVNAIDQVANEGKTAIHTETEVKTAIWESVYLHRKINGKLYRVPFNENRASTIGAPDQTAYTFTAINPITGGQSVSIHPETAITRPKEN</sequence>
<organism evidence="2 3">
    <name type="scientific">Haploplasma axanthum</name>
    <name type="common">Acholeplasma axanthum</name>
    <dbReference type="NCBI Taxonomy" id="29552"/>
    <lineage>
        <taxon>Bacteria</taxon>
        <taxon>Bacillati</taxon>
        <taxon>Mycoplasmatota</taxon>
        <taxon>Mollicutes</taxon>
        <taxon>Acholeplasmatales</taxon>
        <taxon>Acholeplasmataceae</taxon>
        <taxon>Haploplasma</taxon>
    </lineage>
</organism>
<dbReference type="InterPro" id="IPR032179">
    <property type="entry name" value="Cry22Aa_Ig-like"/>
</dbReference>
<dbReference type="PROSITE" id="PS51257">
    <property type="entry name" value="PROKAR_LIPOPROTEIN"/>
    <property type="match status" value="1"/>
</dbReference>
<gene>
    <name evidence="2" type="ORF">NCTC10138_00143</name>
</gene>
<dbReference type="Proteomes" id="UP000289841">
    <property type="component" value="Chromosome"/>
</dbReference>
<dbReference type="AlphaFoldDB" id="A0A449BBW0"/>
<evidence type="ECO:0000313" key="2">
    <source>
        <dbReference type="EMBL" id="VEU79765.1"/>
    </source>
</evidence>
<evidence type="ECO:0000259" key="1">
    <source>
        <dbReference type="Pfam" id="PF16403"/>
    </source>
</evidence>
<dbReference type="Pfam" id="PF16403">
    <property type="entry name" value="Bact_surface_Ig-like"/>
    <property type="match status" value="1"/>
</dbReference>
<keyword evidence="3" id="KW-1185">Reference proteome</keyword>
<dbReference type="STRING" id="1278311.GCA_000428705_00704"/>
<proteinExistence type="predicted"/>
<dbReference type="Gene3D" id="2.60.40.10">
    <property type="entry name" value="Immunoglobulins"/>
    <property type="match status" value="1"/>
</dbReference>
<name>A0A449BBW0_HAPAX</name>
<protein>
    <recommendedName>
        <fullName evidence="1">Pesticidal crystal protein Cry22Aa Ig-like domain-containing protein</fullName>
    </recommendedName>
</protein>
<reference evidence="2 3" key="1">
    <citation type="submission" date="2019-01" db="EMBL/GenBank/DDBJ databases">
        <authorList>
            <consortium name="Pathogen Informatics"/>
        </authorList>
    </citation>
    <scope>NUCLEOTIDE SEQUENCE [LARGE SCALE GENOMIC DNA]</scope>
    <source>
        <strain evidence="2 3">NCTC10138</strain>
    </source>
</reference>
<dbReference type="RefSeq" id="WP_026390326.1">
    <property type="nucleotide sequence ID" value="NZ_LR215048.1"/>
</dbReference>
<accession>A0A449BBW0</accession>